<proteinExistence type="inferred from homology"/>
<evidence type="ECO:0000256" key="2">
    <source>
        <dbReference type="ARBA" id="ARBA00007524"/>
    </source>
</evidence>
<feature type="transmembrane region" description="Helical" evidence="6">
    <location>
        <begin position="104"/>
        <end position="123"/>
    </location>
</feature>
<dbReference type="Gene3D" id="1.20.1260.100">
    <property type="entry name" value="TspO/MBR protein"/>
    <property type="match status" value="1"/>
</dbReference>
<dbReference type="RefSeq" id="WP_150937817.1">
    <property type="nucleotide sequence ID" value="NZ_WAAT01000032.1"/>
</dbReference>
<sequence>MLNNKYIRFLIFIAANFLALGLGVIFMENGPQSEWYTSLNQAPWTPPNWAFGAAWFTIMFLFSFYMTKLSFQFQLFSKYLITIYSVQWIFNVSWNYIFFNKHEVFIGLIVITLLWLLVGYFTFKFLKELKWYTLLIVPYLIWMSIATSLNTYILFNN</sequence>
<dbReference type="AlphaFoldDB" id="A0A6N6MDA6"/>
<dbReference type="CDD" id="cd15904">
    <property type="entry name" value="TSPO_MBR"/>
    <property type="match status" value="1"/>
</dbReference>
<dbReference type="PIRSF" id="PIRSF005859">
    <property type="entry name" value="PBR"/>
    <property type="match status" value="1"/>
</dbReference>
<reference evidence="7 8" key="1">
    <citation type="submission" date="2019-09" db="EMBL/GenBank/DDBJ databases">
        <authorList>
            <person name="Cao W.R."/>
        </authorList>
    </citation>
    <scope>NUCLEOTIDE SEQUENCE [LARGE SCALE GENOMIC DNA]</scope>
    <source>
        <strain evidence="7 8">B1N29</strain>
    </source>
</reference>
<evidence type="ECO:0000256" key="1">
    <source>
        <dbReference type="ARBA" id="ARBA00004141"/>
    </source>
</evidence>
<evidence type="ECO:0000313" key="7">
    <source>
        <dbReference type="EMBL" id="KAB1068657.1"/>
    </source>
</evidence>
<evidence type="ECO:0000256" key="6">
    <source>
        <dbReference type="SAM" id="Phobius"/>
    </source>
</evidence>
<evidence type="ECO:0000256" key="4">
    <source>
        <dbReference type="ARBA" id="ARBA00022989"/>
    </source>
</evidence>
<evidence type="ECO:0000256" key="3">
    <source>
        <dbReference type="ARBA" id="ARBA00022692"/>
    </source>
</evidence>
<keyword evidence="8" id="KW-1185">Reference proteome</keyword>
<keyword evidence="3 6" id="KW-0812">Transmembrane</keyword>
<dbReference type="FunFam" id="1.20.1260.100:FF:000001">
    <property type="entry name" value="translocator protein 2"/>
    <property type="match status" value="1"/>
</dbReference>
<evidence type="ECO:0000256" key="5">
    <source>
        <dbReference type="ARBA" id="ARBA00023136"/>
    </source>
</evidence>
<comment type="caution">
    <text evidence="7">The sequence shown here is derived from an EMBL/GenBank/DDBJ whole genome shotgun (WGS) entry which is preliminary data.</text>
</comment>
<dbReference type="Proteomes" id="UP000441333">
    <property type="component" value="Unassembled WGS sequence"/>
</dbReference>
<gene>
    <name evidence="7" type="ORF">F6U93_05935</name>
</gene>
<comment type="similarity">
    <text evidence="2">Belongs to the TspO/BZRP family.</text>
</comment>
<comment type="subcellular location">
    <subcellularLocation>
        <location evidence="1">Membrane</location>
        <topology evidence="1">Multi-pass membrane protein</topology>
    </subcellularLocation>
</comment>
<keyword evidence="4 6" id="KW-1133">Transmembrane helix</keyword>
<dbReference type="GO" id="GO:0033013">
    <property type="term" value="P:tetrapyrrole metabolic process"/>
    <property type="evidence" value="ECO:0007669"/>
    <property type="project" value="UniProtKB-ARBA"/>
</dbReference>
<feature type="transmembrane region" description="Helical" evidence="6">
    <location>
        <begin position="79"/>
        <end position="98"/>
    </location>
</feature>
<feature type="transmembrane region" description="Helical" evidence="6">
    <location>
        <begin position="7"/>
        <end position="27"/>
    </location>
</feature>
<feature type="transmembrane region" description="Helical" evidence="6">
    <location>
        <begin position="47"/>
        <end position="67"/>
    </location>
</feature>
<dbReference type="EMBL" id="WAAT01000032">
    <property type="protein sequence ID" value="KAB1068657.1"/>
    <property type="molecule type" value="Genomic_DNA"/>
</dbReference>
<dbReference type="Pfam" id="PF03073">
    <property type="entry name" value="TspO_MBR"/>
    <property type="match status" value="1"/>
</dbReference>
<dbReference type="PANTHER" id="PTHR10057">
    <property type="entry name" value="PERIPHERAL-TYPE BENZODIAZEPINE RECEPTOR"/>
    <property type="match status" value="1"/>
</dbReference>
<keyword evidence="5 6" id="KW-0472">Membrane</keyword>
<dbReference type="InterPro" id="IPR038330">
    <property type="entry name" value="TspO/MBR-related_sf"/>
</dbReference>
<evidence type="ECO:0000313" key="8">
    <source>
        <dbReference type="Proteomes" id="UP000441333"/>
    </source>
</evidence>
<name>A0A6N6MDA6_9FLAO</name>
<organism evidence="7 8">
    <name type="scientific">Pseudotamlana haliotis</name>
    <dbReference type="NCBI Taxonomy" id="2614804"/>
    <lineage>
        <taxon>Bacteria</taxon>
        <taxon>Pseudomonadati</taxon>
        <taxon>Bacteroidota</taxon>
        <taxon>Flavobacteriia</taxon>
        <taxon>Flavobacteriales</taxon>
        <taxon>Flavobacteriaceae</taxon>
        <taxon>Pseudotamlana</taxon>
    </lineage>
</organism>
<accession>A0A6N6MDA6</accession>
<dbReference type="InterPro" id="IPR004307">
    <property type="entry name" value="TspO_MBR"/>
</dbReference>
<feature type="transmembrane region" description="Helical" evidence="6">
    <location>
        <begin position="135"/>
        <end position="155"/>
    </location>
</feature>
<dbReference type="PANTHER" id="PTHR10057:SF0">
    <property type="entry name" value="TRANSLOCATOR PROTEIN"/>
    <property type="match status" value="1"/>
</dbReference>
<dbReference type="GO" id="GO:0016020">
    <property type="term" value="C:membrane"/>
    <property type="evidence" value="ECO:0007669"/>
    <property type="project" value="UniProtKB-SubCell"/>
</dbReference>
<protein>
    <submittedName>
        <fullName evidence="7">Tryptophan-rich sensory protein</fullName>
    </submittedName>
</protein>